<gene>
    <name evidence="3" type="ORF">MSIBF_A610006</name>
</gene>
<keyword evidence="3" id="KW-0808">Transferase</keyword>
<dbReference type="PANTHER" id="PTHR45947">
    <property type="entry name" value="SULFOQUINOVOSYL TRANSFERASE SQD2"/>
    <property type="match status" value="1"/>
</dbReference>
<dbReference type="SUPFAM" id="SSF53756">
    <property type="entry name" value="UDP-Glycosyltransferase/glycogen phosphorylase"/>
    <property type="match status" value="1"/>
</dbReference>
<dbReference type="PANTHER" id="PTHR45947:SF3">
    <property type="entry name" value="SULFOQUINOVOSYL TRANSFERASE SQD2"/>
    <property type="match status" value="1"/>
</dbReference>
<dbReference type="EC" id="2.-.-.-" evidence="3"/>
<dbReference type="AlphaFoldDB" id="A0A098EED6"/>
<evidence type="ECO:0000259" key="1">
    <source>
        <dbReference type="Pfam" id="PF00534"/>
    </source>
</evidence>
<dbReference type="InterPro" id="IPR050194">
    <property type="entry name" value="Glycosyltransferase_grp1"/>
</dbReference>
<dbReference type="EMBL" id="CCXY01000426">
    <property type="protein sequence ID" value="CEG13864.1"/>
    <property type="molecule type" value="Genomic_DNA"/>
</dbReference>
<proteinExistence type="predicted"/>
<dbReference type="GO" id="GO:0016757">
    <property type="term" value="F:glycosyltransferase activity"/>
    <property type="evidence" value="ECO:0007669"/>
    <property type="project" value="InterPro"/>
</dbReference>
<feature type="domain" description="Glycosyl transferase family 1" evidence="1">
    <location>
        <begin position="193"/>
        <end position="359"/>
    </location>
</feature>
<sequence>MKIAIVYDSMYPWFKGGGGKRYWEVAKRLSKKGHEVYIYTMGWWGNENTLFKEGVYLHKICKPQELYTKTGKRSIKLSLYFACKVIPPLLKEDFDIIDCGGTSEFSWFSVKLVSLIKKKPLVINWYEVWGDYWYKYLGKFKGFIGKTIEKITTFFPTFIIANAENTKNDLIDLGVNKNKIQVVYDGVDIALIKSVKPSEKKFDLLFVGRLINDKHADIAIKSTGIVKKEFNEITCGIVGKGPEKNNLIKLSEKLNLNKNVEFLGVIESDEELISILKASKVFVFPSTREGVPIVLLEANACGIPVIGVRHKLTGVGEVIEDGLNGFIFDSINADLIAEKIILLLKDDRLRKKMSEEAIKFTQNFDWNSKTDEIEDIYLKQIKIN</sequence>
<protein>
    <submittedName>
        <fullName evidence="3">Putative glycosyl transferase, family 1</fullName>
        <ecNumber evidence="3">2.-.-.-</ecNumber>
    </submittedName>
</protein>
<organism evidence="3">
    <name type="scientific">groundwater metagenome</name>
    <dbReference type="NCBI Taxonomy" id="717931"/>
    <lineage>
        <taxon>unclassified sequences</taxon>
        <taxon>metagenomes</taxon>
        <taxon>ecological metagenomes</taxon>
    </lineage>
</organism>
<evidence type="ECO:0000259" key="2">
    <source>
        <dbReference type="Pfam" id="PF13439"/>
    </source>
</evidence>
<accession>A0A098EED6</accession>
<dbReference type="Pfam" id="PF00534">
    <property type="entry name" value="Glycos_transf_1"/>
    <property type="match status" value="1"/>
</dbReference>
<reference evidence="3" key="1">
    <citation type="submission" date="2014-09" db="EMBL/GenBank/DDBJ databases">
        <authorList>
            <person name="Probst J Alexander"/>
        </authorList>
    </citation>
    <scope>NUCLEOTIDE SEQUENCE</scope>
</reference>
<dbReference type="Gene3D" id="3.40.50.2000">
    <property type="entry name" value="Glycogen Phosphorylase B"/>
    <property type="match status" value="2"/>
</dbReference>
<dbReference type="InterPro" id="IPR001296">
    <property type="entry name" value="Glyco_trans_1"/>
</dbReference>
<dbReference type="Pfam" id="PF13439">
    <property type="entry name" value="Glyco_transf_4"/>
    <property type="match status" value="1"/>
</dbReference>
<feature type="domain" description="Glycosyltransferase subfamily 4-like N-terminal" evidence="2">
    <location>
        <begin position="16"/>
        <end position="190"/>
    </location>
</feature>
<name>A0A098EED6_9ZZZZ</name>
<dbReference type="CDD" id="cd03801">
    <property type="entry name" value="GT4_PimA-like"/>
    <property type="match status" value="1"/>
</dbReference>
<dbReference type="InterPro" id="IPR028098">
    <property type="entry name" value="Glyco_trans_4-like_N"/>
</dbReference>
<evidence type="ECO:0000313" key="3">
    <source>
        <dbReference type="EMBL" id="CEG13864.1"/>
    </source>
</evidence>